<keyword evidence="3" id="KW-0808">Transferase</keyword>
<accession>A0A8H8A0I2</accession>
<dbReference type="GO" id="GO:0008757">
    <property type="term" value="F:S-adenosylmethionine-dependent methyltransferase activity"/>
    <property type="evidence" value="ECO:0007669"/>
    <property type="project" value="UniProtKB-ARBA"/>
</dbReference>
<dbReference type="Pfam" id="PF13489">
    <property type="entry name" value="Methyltransf_23"/>
    <property type="match status" value="1"/>
</dbReference>
<dbReference type="GO" id="GO:0008173">
    <property type="term" value="F:RNA methyltransferase activity"/>
    <property type="evidence" value="ECO:0007669"/>
    <property type="project" value="UniProtKB-ARBA"/>
</dbReference>
<dbReference type="PANTHER" id="PTHR22809:SF5">
    <property type="entry name" value="TRNA N(3)-METHYLCYTIDINE METHYLTRANSFERASE METTL6"/>
    <property type="match status" value="1"/>
</dbReference>
<dbReference type="PANTHER" id="PTHR22809">
    <property type="entry name" value="METHYLTRANSFERASE-RELATED"/>
    <property type="match status" value="1"/>
</dbReference>
<evidence type="ECO:0000256" key="1">
    <source>
        <dbReference type="ARBA" id="ARBA00009725"/>
    </source>
</evidence>
<evidence type="ECO:0000256" key="3">
    <source>
        <dbReference type="ARBA" id="ARBA00022679"/>
    </source>
</evidence>
<evidence type="ECO:0000313" key="4">
    <source>
        <dbReference type="EMBL" id="KAG5462761.1"/>
    </source>
</evidence>
<keyword evidence="2 4" id="KW-0489">Methyltransferase</keyword>
<name>A0A8H8A0I2_9FUNG</name>
<dbReference type="GO" id="GO:0032259">
    <property type="term" value="P:methylation"/>
    <property type="evidence" value="ECO:0007669"/>
    <property type="project" value="UniProtKB-KW"/>
</dbReference>
<dbReference type="InterPro" id="IPR026113">
    <property type="entry name" value="METTL2/6/8-like"/>
</dbReference>
<sequence>MSAAPSPPADAAAEDGRLAPGVICESDPEFLRLEARARAHLAGEDAAAAAAAPVPPFWRGKYVNEAAKNWCVAVAVAVVFFFCYVLAEKARHLPPVPCPALPPLRDLFYKRNETRFFRDRHWTDKEFQELCDDGKASERKANPKYTTDRANAFVCDLTADRLADSVPPGSADLVSAIFVFSAIPPSKMPGAIRNIKEVLKDGGCVLFRDYAQYDQAHLRFKARSKLGENLYVRQDGTLSLVLSPNVLSVAFCADVAMRGRLKLGVPKKQVFFQQRFEFCIGAVRPSGDESATSPEMAA</sequence>
<proteinExistence type="inferred from homology"/>
<comment type="caution">
    <text evidence="4">The sequence shown here is derived from an EMBL/GenBank/DDBJ whole genome shotgun (WGS) entry which is preliminary data.</text>
</comment>
<dbReference type="EMBL" id="JAEFCI010001645">
    <property type="protein sequence ID" value="KAG5462761.1"/>
    <property type="molecule type" value="Genomic_DNA"/>
</dbReference>
<dbReference type="SUPFAM" id="SSF53335">
    <property type="entry name" value="S-adenosyl-L-methionine-dependent methyltransferases"/>
    <property type="match status" value="1"/>
</dbReference>
<gene>
    <name evidence="4" type="ORF">BJ554DRAFT_3639</name>
</gene>
<dbReference type="AlphaFoldDB" id="A0A8H8A0I2"/>
<comment type="similarity">
    <text evidence="1">Belongs to the methyltransferase superfamily. METL family.</text>
</comment>
<organism evidence="4 5">
    <name type="scientific">Olpidium bornovanus</name>
    <dbReference type="NCBI Taxonomy" id="278681"/>
    <lineage>
        <taxon>Eukaryota</taxon>
        <taxon>Fungi</taxon>
        <taxon>Fungi incertae sedis</taxon>
        <taxon>Olpidiomycota</taxon>
        <taxon>Olpidiomycotina</taxon>
        <taxon>Olpidiomycetes</taxon>
        <taxon>Olpidiales</taxon>
        <taxon>Olpidiaceae</taxon>
        <taxon>Olpidium</taxon>
    </lineage>
</organism>
<dbReference type="OrthoDB" id="417697at2759"/>
<evidence type="ECO:0000256" key="2">
    <source>
        <dbReference type="ARBA" id="ARBA00022603"/>
    </source>
</evidence>
<dbReference type="InterPro" id="IPR029063">
    <property type="entry name" value="SAM-dependent_MTases_sf"/>
</dbReference>
<dbReference type="Gene3D" id="3.40.50.150">
    <property type="entry name" value="Vaccinia Virus protein VP39"/>
    <property type="match status" value="1"/>
</dbReference>
<protein>
    <submittedName>
        <fullName evidence="4">Methyltransferase like 6</fullName>
    </submittedName>
</protein>
<evidence type="ECO:0000313" key="5">
    <source>
        <dbReference type="Proteomes" id="UP000673691"/>
    </source>
</evidence>
<dbReference type="Proteomes" id="UP000673691">
    <property type="component" value="Unassembled WGS sequence"/>
</dbReference>
<keyword evidence="5" id="KW-1185">Reference proteome</keyword>
<reference evidence="4 5" key="1">
    <citation type="journal article" name="Sci. Rep.">
        <title>Genome-scale phylogenetic analyses confirm Olpidium as the closest living zoosporic fungus to the non-flagellated, terrestrial fungi.</title>
        <authorList>
            <person name="Chang Y."/>
            <person name="Rochon D."/>
            <person name="Sekimoto S."/>
            <person name="Wang Y."/>
            <person name="Chovatia M."/>
            <person name="Sandor L."/>
            <person name="Salamov A."/>
            <person name="Grigoriev I.V."/>
            <person name="Stajich J.E."/>
            <person name="Spatafora J.W."/>
        </authorList>
    </citation>
    <scope>NUCLEOTIDE SEQUENCE [LARGE SCALE GENOMIC DNA]</scope>
    <source>
        <strain evidence="4">S191</strain>
    </source>
</reference>